<proteinExistence type="inferred from homology"/>
<feature type="transmembrane region" description="Helical" evidence="7">
    <location>
        <begin position="12"/>
        <end position="36"/>
    </location>
</feature>
<feature type="transmembrane region" description="Helical" evidence="7">
    <location>
        <begin position="240"/>
        <end position="263"/>
    </location>
</feature>
<evidence type="ECO:0000256" key="6">
    <source>
        <dbReference type="ARBA" id="ARBA00023136"/>
    </source>
</evidence>
<dbReference type="NCBIfam" id="NF045473">
    <property type="entry name" value="Opp1C"/>
    <property type="match status" value="1"/>
</dbReference>
<dbReference type="InterPro" id="IPR000515">
    <property type="entry name" value="MetI-like"/>
</dbReference>
<dbReference type="PANTHER" id="PTHR43386:SF1">
    <property type="entry name" value="D,D-DIPEPTIDE TRANSPORT SYSTEM PERMEASE PROTEIN DDPC-RELATED"/>
    <property type="match status" value="1"/>
</dbReference>
<evidence type="ECO:0000259" key="8">
    <source>
        <dbReference type="PROSITE" id="PS50928"/>
    </source>
</evidence>
<evidence type="ECO:0000313" key="10">
    <source>
        <dbReference type="Proteomes" id="UP000006176"/>
    </source>
</evidence>
<dbReference type="Pfam" id="PF12911">
    <property type="entry name" value="OppC_N"/>
    <property type="match status" value="1"/>
</dbReference>
<dbReference type="Gene3D" id="1.10.3720.10">
    <property type="entry name" value="MetI-like"/>
    <property type="match status" value="1"/>
</dbReference>
<dbReference type="Pfam" id="PF00528">
    <property type="entry name" value="BPD_transp_1"/>
    <property type="match status" value="1"/>
</dbReference>
<keyword evidence="3" id="KW-1003">Cell membrane</keyword>
<dbReference type="PATRIC" id="fig|760154.4.peg.2159"/>
<reference evidence="9 10" key="1">
    <citation type="submission" date="2012-06" db="EMBL/GenBank/DDBJ databases">
        <title>Complete sequence of Sulfurospirillum barnesii SES-3.</title>
        <authorList>
            <consortium name="US DOE Joint Genome Institute"/>
            <person name="Lucas S."/>
            <person name="Han J."/>
            <person name="Lapidus A."/>
            <person name="Cheng J.-F."/>
            <person name="Goodwin L."/>
            <person name="Pitluck S."/>
            <person name="Peters L."/>
            <person name="Ovchinnikova G."/>
            <person name="Lu M."/>
            <person name="Detter J.C."/>
            <person name="Han C."/>
            <person name="Tapia R."/>
            <person name="Land M."/>
            <person name="Hauser L."/>
            <person name="Kyrpides N."/>
            <person name="Ivanova N."/>
            <person name="Pagani I."/>
            <person name="Stolz J."/>
            <person name="Arkin A."/>
            <person name="Dehal P."/>
            <person name="Oremland R."/>
            <person name="Saltikov C."/>
            <person name="Basu P."/>
            <person name="Hollibaugh J."/>
            <person name="Newman D."/>
            <person name="Stolyar S."/>
            <person name="Hazen T."/>
            <person name="Woyke T."/>
        </authorList>
    </citation>
    <scope>NUCLEOTIDE SEQUENCE [LARGE SCALE GENOMIC DNA]</scope>
    <source>
        <strain evidence="10">ATCC 700032 / DSM 10660 / SES-3</strain>
    </source>
</reference>
<evidence type="ECO:0000256" key="4">
    <source>
        <dbReference type="ARBA" id="ARBA00022692"/>
    </source>
</evidence>
<dbReference type="InterPro" id="IPR035906">
    <property type="entry name" value="MetI-like_sf"/>
</dbReference>
<dbReference type="PANTHER" id="PTHR43386">
    <property type="entry name" value="OLIGOPEPTIDE TRANSPORT SYSTEM PERMEASE PROTEIN APPC"/>
    <property type="match status" value="1"/>
</dbReference>
<evidence type="ECO:0000256" key="1">
    <source>
        <dbReference type="ARBA" id="ARBA00004651"/>
    </source>
</evidence>
<dbReference type="InterPro" id="IPR050366">
    <property type="entry name" value="BP-dependent_transpt_permease"/>
</dbReference>
<keyword evidence="2 7" id="KW-0813">Transport</keyword>
<dbReference type="PROSITE" id="PS50928">
    <property type="entry name" value="ABC_TM1"/>
    <property type="match status" value="1"/>
</dbReference>
<dbReference type="STRING" id="760154.Sulba_2160"/>
<sequence>MMSPFYTKLLKDPLALLSLSVIVGVIVLGIFAPWIAPHDPIATNLAHKFAPWGGEYPLGSDHLGRCIVSRLIYGIRTTLFLALLAMMITVSLGVLLGLIAGFFRKAEEPIMRTCDVMLSFPSELMILAIVGMLGAGIGNVILANVIAKVAWYTRMVYTFVLEYKEKNYIYFARATGVPSWRILRKHLLPSIVDDVAMLASLDAGWVILSISALSFLGLGVQAPTPEWGMMLSESKNVMSIYPLQMLPSGIAILVVVASFNFLGDSIQNALDPKHERLKKSVA</sequence>
<dbReference type="HOGENOM" id="CLU_028518_5_3_7"/>
<protein>
    <submittedName>
        <fullName evidence="9">ABC-type dipeptide/oligopeptide/nickel transport system, permease component</fullName>
    </submittedName>
</protein>
<keyword evidence="4 7" id="KW-0812">Transmembrane</keyword>
<dbReference type="AlphaFoldDB" id="I3XZR1"/>
<evidence type="ECO:0000256" key="7">
    <source>
        <dbReference type="RuleBase" id="RU363032"/>
    </source>
</evidence>
<dbReference type="InterPro" id="IPR025966">
    <property type="entry name" value="OppC_N"/>
</dbReference>
<dbReference type="InterPro" id="IPR053474">
    <property type="entry name" value="Staphylopine_ABC_permease"/>
</dbReference>
<dbReference type="GO" id="GO:0005886">
    <property type="term" value="C:plasma membrane"/>
    <property type="evidence" value="ECO:0007669"/>
    <property type="project" value="UniProtKB-SubCell"/>
</dbReference>
<comment type="similarity">
    <text evidence="7">Belongs to the binding-protein-dependent transport system permease family.</text>
</comment>
<dbReference type="SUPFAM" id="SSF161098">
    <property type="entry name" value="MetI-like"/>
    <property type="match status" value="1"/>
</dbReference>
<dbReference type="KEGG" id="sba:Sulba_2160"/>
<keyword evidence="10" id="KW-1185">Reference proteome</keyword>
<accession>I3XZR1</accession>
<feature type="transmembrane region" description="Helical" evidence="7">
    <location>
        <begin position="79"/>
        <end position="103"/>
    </location>
</feature>
<keyword evidence="5 7" id="KW-1133">Transmembrane helix</keyword>
<dbReference type="RefSeq" id="WP_014770300.1">
    <property type="nucleotide sequence ID" value="NC_018002.1"/>
</dbReference>
<evidence type="ECO:0000256" key="2">
    <source>
        <dbReference type="ARBA" id="ARBA00022448"/>
    </source>
</evidence>
<feature type="domain" description="ABC transmembrane type-1" evidence="8">
    <location>
        <begin position="75"/>
        <end position="263"/>
    </location>
</feature>
<gene>
    <name evidence="9" type="ordered locus">Sulba_2160</name>
</gene>
<organism evidence="9 10">
    <name type="scientific">Sulfurospirillum barnesii (strain ATCC 700032 / DSM 10660 / SES-3)</name>
    <dbReference type="NCBI Taxonomy" id="760154"/>
    <lineage>
        <taxon>Bacteria</taxon>
        <taxon>Pseudomonadati</taxon>
        <taxon>Campylobacterota</taxon>
        <taxon>Epsilonproteobacteria</taxon>
        <taxon>Campylobacterales</taxon>
        <taxon>Sulfurospirillaceae</taxon>
        <taxon>Sulfurospirillum</taxon>
    </lineage>
</organism>
<feature type="transmembrane region" description="Helical" evidence="7">
    <location>
        <begin position="124"/>
        <end position="147"/>
    </location>
</feature>
<dbReference type="CDD" id="cd06261">
    <property type="entry name" value="TM_PBP2"/>
    <property type="match status" value="1"/>
</dbReference>
<comment type="subcellular location">
    <subcellularLocation>
        <location evidence="1 7">Cell membrane</location>
        <topology evidence="1 7">Multi-pass membrane protein</topology>
    </subcellularLocation>
</comment>
<dbReference type="eggNOG" id="COG1173">
    <property type="taxonomic scope" value="Bacteria"/>
</dbReference>
<evidence type="ECO:0000313" key="9">
    <source>
        <dbReference type="EMBL" id="AFL69435.1"/>
    </source>
</evidence>
<dbReference type="EMBL" id="CP003333">
    <property type="protein sequence ID" value="AFL69435.1"/>
    <property type="molecule type" value="Genomic_DNA"/>
</dbReference>
<dbReference type="Proteomes" id="UP000006176">
    <property type="component" value="Chromosome"/>
</dbReference>
<evidence type="ECO:0000256" key="5">
    <source>
        <dbReference type="ARBA" id="ARBA00022989"/>
    </source>
</evidence>
<dbReference type="GO" id="GO:0055085">
    <property type="term" value="P:transmembrane transport"/>
    <property type="evidence" value="ECO:0007669"/>
    <property type="project" value="InterPro"/>
</dbReference>
<keyword evidence="6 7" id="KW-0472">Membrane</keyword>
<name>I3XZR1_SULBS</name>
<feature type="transmembrane region" description="Helical" evidence="7">
    <location>
        <begin position="195"/>
        <end position="220"/>
    </location>
</feature>
<evidence type="ECO:0000256" key="3">
    <source>
        <dbReference type="ARBA" id="ARBA00022475"/>
    </source>
</evidence>